<protein>
    <submittedName>
        <fullName evidence="4">C39 family peptidase</fullName>
    </submittedName>
</protein>
<feature type="chain" id="PRO_5047416914" evidence="2">
    <location>
        <begin position="19"/>
        <end position="730"/>
    </location>
</feature>
<comment type="caution">
    <text evidence="4">The sequence shown here is derived from an EMBL/GenBank/DDBJ whole genome shotgun (WGS) entry which is preliminary data.</text>
</comment>
<dbReference type="InterPro" id="IPR058067">
    <property type="entry name" value="CC_3452-like"/>
</dbReference>
<reference evidence="4 5" key="1">
    <citation type="submission" date="2024-01" db="EMBL/GenBank/DDBJ databases">
        <title>Hyphobacterium bacterium isolated from marine sediment.</title>
        <authorList>
            <person name="Zhao S."/>
        </authorList>
    </citation>
    <scope>NUCLEOTIDE SEQUENCE [LARGE SCALE GENOMIC DNA]</scope>
    <source>
        <strain evidence="4 5">Y60-23</strain>
    </source>
</reference>
<dbReference type="Pfam" id="PF26624">
    <property type="entry name" value="DUF8200"/>
    <property type="match status" value="1"/>
</dbReference>
<dbReference type="InterPro" id="IPR058513">
    <property type="entry name" value="DUF8200"/>
</dbReference>
<accession>A0ABU7LYB0</accession>
<evidence type="ECO:0000313" key="5">
    <source>
        <dbReference type="Proteomes" id="UP001310692"/>
    </source>
</evidence>
<sequence>MRLFLIVLGFALSSPALAQTYSYTARTAAPAMETGAVQAGTLTWQCSGSACTISGPWPNPGVGACAQLAAQIGRITEYGHPGARLDAAGLARCNESDRAPRVTAVQGPDLSGTFRPSTSIRRPEIRPGVVPERPTVTAVTEMRYTAPRITSQTITVEPRPTERLFAIRDGGGDGDFGGNGPRVDLSVSLSAVDHCLYADIEMIAVETRPDHTRGRLDERRRIWCNPDGGAIERIASPTRVTANYTDTDWEIDTVVPGRGEIDVRRGLPDVDGPVRSFIVIGDTNGDIVSNDNDGRDVGDLDRHGNRTVSRTSVQVQFNPISLVVPIVEPAAPTPPSGSEFIWVHGQHSDFFVLPHTAGDAEFFGNGPRMSASSTLSLSGDRTQILATLIGSAEETGGDTRASGRVANEVIWTAPPGWQIDAVDVHYEWWDESDTWQDAWETALGRRAEVRFTDRDHEQDFLVEGAGEAARMPDSSTNFADSVTEARRRAMSHVAAFRAIGDTNGAEAGTRTGIQAFYRPLGVTLSRADPARARTEDLRPTVFLDVPTGDYANRLSGGNSCGPQAGSRVLRFYGVATTYEQFKRRVQSSGNFVSDQSLGTPPGTLRDRMNDLSSGFRHEVLPLGNARNNARALDTIRGHLDRGAPVIALISWGSQFARDIYSPHDAAATSHWVVVRGYNARNETFLIVDNGHPVEWSYTLFESLFDYGQDLQYEALLAAMNVEKGSIIVRR</sequence>
<dbReference type="Proteomes" id="UP001310692">
    <property type="component" value="Unassembled WGS sequence"/>
</dbReference>
<dbReference type="Pfam" id="PF13529">
    <property type="entry name" value="Peptidase_C39_2"/>
    <property type="match status" value="1"/>
</dbReference>
<keyword evidence="5" id="KW-1185">Reference proteome</keyword>
<dbReference type="Gene3D" id="3.90.70.10">
    <property type="entry name" value="Cysteine proteinases"/>
    <property type="match status" value="1"/>
</dbReference>
<name>A0ABU7LYB0_9PROT</name>
<gene>
    <name evidence="4" type="ORF">V0U35_05785</name>
</gene>
<feature type="signal peptide" evidence="2">
    <location>
        <begin position="1"/>
        <end position="18"/>
    </location>
</feature>
<keyword evidence="2" id="KW-0732">Signal</keyword>
<feature type="domain" description="Peptidase C39-like" evidence="3">
    <location>
        <begin position="556"/>
        <end position="688"/>
    </location>
</feature>
<evidence type="ECO:0000256" key="1">
    <source>
        <dbReference type="SAM" id="MobiDB-lite"/>
    </source>
</evidence>
<evidence type="ECO:0000313" key="4">
    <source>
        <dbReference type="EMBL" id="MEE2566185.1"/>
    </source>
</evidence>
<feature type="region of interest" description="Disordered" evidence="1">
    <location>
        <begin position="99"/>
        <end position="125"/>
    </location>
</feature>
<proteinExistence type="predicted"/>
<organism evidence="4 5">
    <name type="scientific">Hyphobacterium marinum</name>
    <dbReference type="NCBI Taxonomy" id="3116574"/>
    <lineage>
        <taxon>Bacteria</taxon>
        <taxon>Pseudomonadati</taxon>
        <taxon>Pseudomonadota</taxon>
        <taxon>Alphaproteobacteria</taxon>
        <taxon>Maricaulales</taxon>
        <taxon>Maricaulaceae</taxon>
        <taxon>Hyphobacterium</taxon>
    </lineage>
</organism>
<dbReference type="EMBL" id="JAZDRO010000002">
    <property type="protein sequence ID" value="MEE2566185.1"/>
    <property type="molecule type" value="Genomic_DNA"/>
</dbReference>
<evidence type="ECO:0000259" key="3">
    <source>
        <dbReference type="Pfam" id="PF13529"/>
    </source>
</evidence>
<dbReference type="NCBIfam" id="NF047636">
    <property type="entry name" value="CC_3452_fam"/>
    <property type="match status" value="1"/>
</dbReference>
<evidence type="ECO:0000256" key="2">
    <source>
        <dbReference type="SAM" id="SignalP"/>
    </source>
</evidence>
<dbReference type="RefSeq" id="WP_330195725.1">
    <property type="nucleotide sequence ID" value="NZ_JAZDRO010000002.1"/>
</dbReference>
<dbReference type="InterPro" id="IPR039564">
    <property type="entry name" value="Peptidase_C39-like"/>
</dbReference>